<organism evidence="1 2">
    <name type="scientific">Dioscorea alata</name>
    <name type="common">Purple yam</name>
    <dbReference type="NCBI Taxonomy" id="55571"/>
    <lineage>
        <taxon>Eukaryota</taxon>
        <taxon>Viridiplantae</taxon>
        <taxon>Streptophyta</taxon>
        <taxon>Embryophyta</taxon>
        <taxon>Tracheophyta</taxon>
        <taxon>Spermatophyta</taxon>
        <taxon>Magnoliopsida</taxon>
        <taxon>Liliopsida</taxon>
        <taxon>Dioscoreales</taxon>
        <taxon>Dioscoreaceae</taxon>
        <taxon>Dioscorea</taxon>
    </lineage>
</organism>
<dbReference type="Proteomes" id="UP000827976">
    <property type="component" value="Chromosome 18"/>
</dbReference>
<name>A0ACB7U5T7_DIOAL</name>
<accession>A0ACB7U5T7</accession>
<protein>
    <submittedName>
        <fullName evidence="1">Uncharacterized protein</fullName>
    </submittedName>
</protein>
<sequence length="72" mass="8534">MEEQYFICCMFKGQQTFCLQHWRASASQNLFWISGESSWYQLESYWEFIGFILSWHGHKEVAAYEAGSLPRG</sequence>
<keyword evidence="2" id="KW-1185">Reference proteome</keyword>
<gene>
    <name evidence="1" type="ORF">IHE45_18G028000</name>
</gene>
<dbReference type="EMBL" id="CM037028">
    <property type="protein sequence ID" value="KAH7655699.1"/>
    <property type="molecule type" value="Genomic_DNA"/>
</dbReference>
<evidence type="ECO:0000313" key="2">
    <source>
        <dbReference type="Proteomes" id="UP000827976"/>
    </source>
</evidence>
<proteinExistence type="predicted"/>
<comment type="caution">
    <text evidence="1">The sequence shown here is derived from an EMBL/GenBank/DDBJ whole genome shotgun (WGS) entry which is preliminary data.</text>
</comment>
<reference evidence="2" key="1">
    <citation type="journal article" date="2022" name="Nat. Commun.">
        <title>Chromosome evolution and the genetic basis of agronomically important traits in greater yam.</title>
        <authorList>
            <person name="Bredeson J.V."/>
            <person name="Lyons J.B."/>
            <person name="Oniyinde I.O."/>
            <person name="Okereke N.R."/>
            <person name="Kolade O."/>
            <person name="Nnabue I."/>
            <person name="Nwadili C.O."/>
            <person name="Hribova E."/>
            <person name="Parker M."/>
            <person name="Nwogha J."/>
            <person name="Shu S."/>
            <person name="Carlson J."/>
            <person name="Kariba R."/>
            <person name="Muthemba S."/>
            <person name="Knop K."/>
            <person name="Barton G.J."/>
            <person name="Sherwood A.V."/>
            <person name="Lopez-Montes A."/>
            <person name="Asiedu R."/>
            <person name="Jamnadass R."/>
            <person name="Muchugi A."/>
            <person name="Goodstein D."/>
            <person name="Egesi C.N."/>
            <person name="Featherston J."/>
            <person name="Asfaw A."/>
            <person name="Simpson G.G."/>
            <person name="Dolezel J."/>
            <person name="Hendre P.S."/>
            <person name="Van Deynze A."/>
            <person name="Kumar P.L."/>
            <person name="Obidiegwu J.E."/>
            <person name="Bhattacharjee R."/>
            <person name="Rokhsar D.S."/>
        </authorList>
    </citation>
    <scope>NUCLEOTIDE SEQUENCE [LARGE SCALE GENOMIC DNA]</scope>
    <source>
        <strain evidence="2">cv. TDa95/00328</strain>
    </source>
</reference>
<evidence type="ECO:0000313" key="1">
    <source>
        <dbReference type="EMBL" id="KAH7655699.1"/>
    </source>
</evidence>